<dbReference type="InterPro" id="IPR028098">
    <property type="entry name" value="Glyco_trans_4-like_N"/>
</dbReference>
<dbReference type="EMBL" id="CP136924">
    <property type="protein sequence ID" value="WXA03171.1"/>
    <property type="molecule type" value="Genomic_DNA"/>
</dbReference>
<gene>
    <name evidence="5" type="ORF">R3L15_05870</name>
    <name evidence="4" type="ORF">R3L16_01530</name>
</gene>
<feature type="domain" description="Glycosyltransferase subfamily 4-like N-terminal" evidence="3">
    <location>
        <begin position="16"/>
        <end position="177"/>
    </location>
</feature>
<protein>
    <submittedName>
        <fullName evidence="4">Glycosyltransferase family 4 protein</fullName>
        <ecNumber evidence="4">2.4.-.-</ecNumber>
    </submittedName>
</protein>
<dbReference type="Proteomes" id="UP001368318">
    <property type="component" value="Chromosome"/>
</dbReference>
<dbReference type="EC" id="2.4.-.-" evidence="4"/>
<dbReference type="RefSeq" id="WP_338733826.1">
    <property type="nucleotide sequence ID" value="NZ_CP136924.1"/>
</dbReference>
<evidence type="ECO:0000313" key="4">
    <source>
        <dbReference type="EMBL" id="WXA03171.1"/>
    </source>
</evidence>
<evidence type="ECO:0000313" key="6">
    <source>
        <dbReference type="Proteomes" id="UP001368318"/>
    </source>
</evidence>
<organism evidence="4 6">
    <name type="scientific">Mangrovimonas cancribranchiae</name>
    <dbReference type="NCBI Taxonomy" id="3080055"/>
    <lineage>
        <taxon>Bacteria</taxon>
        <taxon>Pseudomonadati</taxon>
        <taxon>Bacteroidota</taxon>
        <taxon>Flavobacteriia</taxon>
        <taxon>Flavobacteriales</taxon>
        <taxon>Flavobacteriaceae</taxon>
        <taxon>Mangrovimonas</taxon>
    </lineage>
</organism>
<keyword evidence="1" id="KW-0812">Transmembrane</keyword>
<accession>A0AAU6P0D9</accession>
<dbReference type="InterPro" id="IPR001296">
    <property type="entry name" value="Glyco_trans_1"/>
</dbReference>
<dbReference type="Gene3D" id="3.40.50.2000">
    <property type="entry name" value="Glycogen Phosphorylase B"/>
    <property type="match status" value="2"/>
</dbReference>
<evidence type="ECO:0000256" key="1">
    <source>
        <dbReference type="SAM" id="Phobius"/>
    </source>
</evidence>
<sequence length="363" mass="41318">MKRKTIVFIVPSLKAGGAERVVSTLANQLVVTYNVIIVVLYRCIPFYFLNERIKVVFCQDIYNESPTFFESINNHYYLIKSCKNVIKNYQADVIIGFTTIANIYSIILSKILKIPAIISERIHPKYGSISKFWKIVRRLTYPTVNALVIQTNDIKSYFKKYINPSKLFIINNPISVELSGLRDLNATREDRIICVGRLEAQKNQELLIRAFSKIPSNSWELILIGDGKLKTKYINLAKSLNVSNIVFLGSIKNISHYYNTSKIFVLPSNYEGFPNALIEAMYFGVACIATDCPSGPSDIIINNKNGFLIPTNDQNALKNKLEKLINTPNLQEQFGEESLKSSTLFETKPIVQKWEKLIDFVCS</sequence>
<dbReference type="PANTHER" id="PTHR12526:SF630">
    <property type="entry name" value="GLYCOSYLTRANSFERASE"/>
    <property type="match status" value="1"/>
</dbReference>
<evidence type="ECO:0000259" key="2">
    <source>
        <dbReference type="Pfam" id="PF00534"/>
    </source>
</evidence>
<dbReference type="KEGG" id="mcaa:R3L15_05870"/>
<keyword evidence="6" id="KW-1185">Reference proteome</keyword>
<name>A0AAU6P0D9_9FLAO</name>
<keyword evidence="4" id="KW-0808">Transferase</keyword>
<dbReference type="CDD" id="cd03820">
    <property type="entry name" value="GT4_AmsD-like"/>
    <property type="match status" value="1"/>
</dbReference>
<keyword evidence="1" id="KW-1133">Transmembrane helix</keyword>
<reference evidence="4 6" key="1">
    <citation type="submission" date="2023-10" db="EMBL/GenBank/DDBJ databases">
        <title>Culture-based analysis of two novel bacteria associated with mangrove crab gills.</title>
        <authorList>
            <person name="Yang X."/>
            <person name="Garuglieri E."/>
            <person name="Van Goethem M.W."/>
            <person name="Fusi M."/>
            <person name="Marasco R."/>
            <person name="Daffonchio D.G."/>
        </authorList>
    </citation>
    <scope>NUCLEOTIDE SEQUENCE [LARGE SCALE GENOMIC DNA]</scope>
    <source>
        <strain evidence="5">UG2-1</strain>
        <strain evidence="4">UG2-2</strain>
        <strain evidence="6">UG2_2</strain>
    </source>
</reference>
<keyword evidence="4" id="KW-0328">Glycosyltransferase</keyword>
<dbReference type="SUPFAM" id="SSF53756">
    <property type="entry name" value="UDP-Glycosyltransferase/glycogen phosphorylase"/>
    <property type="match status" value="1"/>
</dbReference>
<feature type="domain" description="Glycosyl transferase family 1" evidence="2">
    <location>
        <begin position="187"/>
        <end position="338"/>
    </location>
</feature>
<dbReference type="Pfam" id="PF00534">
    <property type="entry name" value="Glycos_transf_1"/>
    <property type="match status" value="1"/>
</dbReference>
<dbReference type="GO" id="GO:0016757">
    <property type="term" value="F:glycosyltransferase activity"/>
    <property type="evidence" value="ECO:0007669"/>
    <property type="project" value="UniProtKB-KW"/>
</dbReference>
<evidence type="ECO:0000259" key="3">
    <source>
        <dbReference type="Pfam" id="PF13439"/>
    </source>
</evidence>
<dbReference type="AlphaFoldDB" id="A0AAU6P0D9"/>
<evidence type="ECO:0000313" key="5">
    <source>
        <dbReference type="EMBL" id="WXA14406.1"/>
    </source>
</evidence>
<proteinExistence type="predicted"/>
<keyword evidence="1" id="KW-0472">Membrane</keyword>
<dbReference type="Pfam" id="PF13439">
    <property type="entry name" value="Glyco_transf_4"/>
    <property type="match status" value="1"/>
</dbReference>
<dbReference type="EMBL" id="CP136925">
    <property type="protein sequence ID" value="WXA14406.1"/>
    <property type="molecule type" value="Genomic_DNA"/>
</dbReference>
<feature type="transmembrane region" description="Helical" evidence="1">
    <location>
        <begin position="28"/>
        <end position="49"/>
    </location>
</feature>
<dbReference type="PANTHER" id="PTHR12526">
    <property type="entry name" value="GLYCOSYLTRANSFERASE"/>
    <property type="match status" value="1"/>
</dbReference>